<reference evidence="7 8" key="1">
    <citation type="submission" date="2018-11" db="EMBL/GenBank/DDBJ databases">
        <title>Draft genome of Simplicispira Flexivirga sp. BO-16.</title>
        <authorList>
            <person name="Im W.T."/>
        </authorList>
    </citation>
    <scope>NUCLEOTIDE SEQUENCE [LARGE SCALE GENOMIC DNA]</scope>
    <source>
        <strain evidence="7 8">BO-16</strain>
    </source>
</reference>
<evidence type="ECO:0000313" key="8">
    <source>
        <dbReference type="Proteomes" id="UP000271678"/>
    </source>
</evidence>
<dbReference type="PANTHER" id="PTHR43350">
    <property type="entry name" value="NAD-DEPENDENT ALCOHOL DEHYDROGENASE"/>
    <property type="match status" value="1"/>
</dbReference>
<keyword evidence="3" id="KW-0479">Metal-binding</keyword>
<evidence type="ECO:0000259" key="6">
    <source>
        <dbReference type="Pfam" id="PF00107"/>
    </source>
</evidence>
<name>A0A3M9LX81_9MICO</name>
<sequence length="159" mass="16686">MIAVDPVEFKRSSALKLGATHAVADIDEAAEVARSLTEGQGADSVIVTVGVTTGRHLGQGLDATRKGGTCVAVGIGPATVEAGDIDLHHLILSQKRLQGALFGASAPLADIPAQLELYKRGQLHLDELVTTRYTLDQVAEGFDDMKAGKNIRGVVVFDQ</sequence>
<evidence type="ECO:0000256" key="2">
    <source>
        <dbReference type="ARBA" id="ARBA00008072"/>
    </source>
</evidence>
<evidence type="ECO:0000256" key="1">
    <source>
        <dbReference type="ARBA" id="ARBA00001947"/>
    </source>
</evidence>
<dbReference type="Pfam" id="PF00107">
    <property type="entry name" value="ADH_zinc_N"/>
    <property type="match status" value="1"/>
</dbReference>
<dbReference type="PANTHER" id="PTHR43350:SF19">
    <property type="entry name" value="D-GULOSIDE 3-DEHYDROGENASE"/>
    <property type="match status" value="1"/>
</dbReference>
<dbReference type="Gene3D" id="3.90.180.10">
    <property type="entry name" value="Medium-chain alcohol dehydrogenases, catalytic domain"/>
    <property type="match status" value="1"/>
</dbReference>
<dbReference type="GO" id="GO:0016491">
    <property type="term" value="F:oxidoreductase activity"/>
    <property type="evidence" value="ECO:0007669"/>
    <property type="project" value="UniProtKB-KW"/>
</dbReference>
<evidence type="ECO:0000313" key="7">
    <source>
        <dbReference type="EMBL" id="RNI17901.1"/>
    </source>
</evidence>
<dbReference type="GO" id="GO:0046872">
    <property type="term" value="F:metal ion binding"/>
    <property type="evidence" value="ECO:0007669"/>
    <property type="project" value="UniProtKB-KW"/>
</dbReference>
<gene>
    <name evidence="7" type="ORF">EFY87_19035</name>
</gene>
<comment type="cofactor">
    <cofactor evidence="1">
        <name>Zn(2+)</name>
        <dbReference type="ChEBI" id="CHEBI:29105"/>
    </cofactor>
</comment>
<accession>A0A3M9LX81</accession>
<dbReference type="SUPFAM" id="SSF51735">
    <property type="entry name" value="NAD(P)-binding Rossmann-fold domains"/>
    <property type="match status" value="1"/>
</dbReference>
<proteinExistence type="inferred from homology"/>
<organism evidence="7 8">
    <name type="scientific">Flexivirga caeni</name>
    <dbReference type="NCBI Taxonomy" id="2294115"/>
    <lineage>
        <taxon>Bacteria</taxon>
        <taxon>Bacillati</taxon>
        <taxon>Actinomycetota</taxon>
        <taxon>Actinomycetes</taxon>
        <taxon>Micrococcales</taxon>
        <taxon>Dermacoccaceae</taxon>
        <taxon>Flexivirga</taxon>
    </lineage>
</organism>
<protein>
    <recommendedName>
        <fullName evidence="6">Alcohol dehydrogenase-like C-terminal domain-containing protein</fullName>
    </recommendedName>
</protein>
<keyword evidence="8" id="KW-1185">Reference proteome</keyword>
<evidence type="ECO:0000256" key="4">
    <source>
        <dbReference type="ARBA" id="ARBA00022833"/>
    </source>
</evidence>
<keyword evidence="4" id="KW-0862">Zinc</keyword>
<evidence type="ECO:0000256" key="3">
    <source>
        <dbReference type="ARBA" id="ARBA00022723"/>
    </source>
</evidence>
<dbReference type="InterPro" id="IPR036291">
    <property type="entry name" value="NAD(P)-bd_dom_sf"/>
</dbReference>
<feature type="domain" description="Alcohol dehydrogenase-like C-terminal" evidence="6">
    <location>
        <begin position="2"/>
        <end position="113"/>
    </location>
</feature>
<comment type="similarity">
    <text evidence="2">Belongs to the zinc-containing alcohol dehydrogenase family.</text>
</comment>
<evidence type="ECO:0000256" key="5">
    <source>
        <dbReference type="ARBA" id="ARBA00023002"/>
    </source>
</evidence>
<keyword evidence="5" id="KW-0560">Oxidoreductase</keyword>
<dbReference type="SUPFAM" id="SSF50129">
    <property type="entry name" value="GroES-like"/>
    <property type="match status" value="1"/>
</dbReference>
<dbReference type="AlphaFoldDB" id="A0A3M9LX81"/>
<dbReference type="Proteomes" id="UP000271678">
    <property type="component" value="Unassembled WGS sequence"/>
</dbReference>
<comment type="caution">
    <text evidence="7">The sequence shown here is derived from an EMBL/GenBank/DDBJ whole genome shotgun (WGS) entry which is preliminary data.</text>
</comment>
<dbReference type="InterPro" id="IPR013149">
    <property type="entry name" value="ADH-like_C"/>
</dbReference>
<dbReference type="InterPro" id="IPR011032">
    <property type="entry name" value="GroES-like_sf"/>
</dbReference>
<dbReference type="EMBL" id="RJJQ01000027">
    <property type="protein sequence ID" value="RNI17901.1"/>
    <property type="molecule type" value="Genomic_DNA"/>
</dbReference>
<dbReference type="OrthoDB" id="334894at2"/>
<dbReference type="Gene3D" id="3.40.50.720">
    <property type="entry name" value="NAD(P)-binding Rossmann-like Domain"/>
    <property type="match status" value="1"/>
</dbReference>